<dbReference type="SUPFAM" id="SSF75304">
    <property type="entry name" value="Amidase signature (AS) enzymes"/>
    <property type="match status" value="1"/>
</dbReference>
<comment type="caution">
    <text evidence="3">The sequence shown here is derived from an EMBL/GenBank/DDBJ whole genome shotgun (WGS) entry which is preliminary data.</text>
</comment>
<dbReference type="AlphaFoldDB" id="A0A1N7RVC6"/>
<gene>
    <name evidence="3" type="ORF">BN2476_210027</name>
</gene>
<dbReference type="PANTHER" id="PTHR11895:SF7">
    <property type="entry name" value="GLUTAMYL-TRNA(GLN) AMIDOTRANSFERASE SUBUNIT A, MITOCHONDRIAL"/>
    <property type="match status" value="1"/>
</dbReference>
<comment type="similarity">
    <text evidence="1">Belongs to the amidase family.</text>
</comment>
<organism evidence="3 4">
    <name type="scientific">Paraburkholderia piptadeniae</name>
    <dbReference type="NCBI Taxonomy" id="1701573"/>
    <lineage>
        <taxon>Bacteria</taxon>
        <taxon>Pseudomonadati</taxon>
        <taxon>Pseudomonadota</taxon>
        <taxon>Betaproteobacteria</taxon>
        <taxon>Burkholderiales</taxon>
        <taxon>Burkholderiaceae</taxon>
        <taxon>Paraburkholderia</taxon>
    </lineage>
</organism>
<name>A0A1N7RVC6_9BURK</name>
<reference evidence="3" key="1">
    <citation type="submission" date="2016-12" db="EMBL/GenBank/DDBJ databases">
        <authorList>
            <person name="Moulin L."/>
        </authorList>
    </citation>
    <scope>NUCLEOTIDE SEQUENCE [LARGE SCALE GENOMIC DNA]</scope>
    <source>
        <strain evidence="3">STM 7183</strain>
    </source>
</reference>
<protein>
    <submittedName>
        <fullName evidence="3">Amidase</fullName>
    </submittedName>
</protein>
<dbReference type="InterPro" id="IPR036928">
    <property type="entry name" value="AS_sf"/>
</dbReference>
<dbReference type="InterPro" id="IPR000120">
    <property type="entry name" value="Amidase"/>
</dbReference>
<accession>A0A1N7RVC6</accession>
<proteinExistence type="inferred from homology"/>
<evidence type="ECO:0000259" key="2">
    <source>
        <dbReference type="Pfam" id="PF01425"/>
    </source>
</evidence>
<dbReference type="Gene3D" id="3.90.1300.10">
    <property type="entry name" value="Amidase signature (AS) domain"/>
    <property type="match status" value="1"/>
</dbReference>
<dbReference type="Pfam" id="PF01425">
    <property type="entry name" value="Amidase"/>
    <property type="match status" value="1"/>
</dbReference>
<dbReference type="RefSeq" id="WP_218274507.1">
    <property type="nucleotide sequence ID" value="NZ_CYGY02000021.1"/>
</dbReference>
<feature type="domain" description="Amidase" evidence="2">
    <location>
        <begin position="26"/>
        <end position="442"/>
    </location>
</feature>
<dbReference type="Proteomes" id="UP000195569">
    <property type="component" value="Unassembled WGS sequence"/>
</dbReference>
<evidence type="ECO:0000256" key="1">
    <source>
        <dbReference type="ARBA" id="ARBA00009199"/>
    </source>
</evidence>
<evidence type="ECO:0000313" key="4">
    <source>
        <dbReference type="Proteomes" id="UP000195569"/>
    </source>
</evidence>
<dbReference type="EMBL" id="CYGY02000021">
    <property type="protein sequence ID" value="SIT39071.1"/>
    <property type="molecule type" value="Genomic_DNA"/>
</dbReference>
<dbReference type="PANTHER" id="PTHR11895">
    <property type="entry name" value="TRANSAMIDASE"/>
    <property type="match status" value="1"/>
</dbReference>
<dbReference type="GO" id="GO:0003824">
    <property type="term" value="F:catalytic activity"/>
    <property type="evidence" value="ECO:0007669"/>
    <property type="project" value="InterPro"/>
</dbReference>
<dbReference type="NCBIfam" id="NF004815">
    <property type="entry name" value="PRK06169.1"/>
    <property type="match status" value="1"/>
</dbReference>
<keyword evidence="4" id="KW-1185">Reference proteome</keyword>
<sequence>MKLTLQPMTQMFSTLDLSPVEVCIDVLDRIDRHNGKINAFTETLREGALAAANASEARWKAGLPLSRIDGVPCTVKDLLLSTRWAAKYGSLMFGSESVAAFDAPVVARLKEAGAVIVGVTTSPEMGWKAVTDSPRFGVTRNPWDLSRTPGGSSGGASAAAATDLGVLHVGTDGGGSIRIPASFCGIVGHKPSFGRVPAYPISPFGTVAHVGPMARSVYDAAAMLSVIARPDSRDWYSLQYDGAPYEERLSVELKGRRIAYSATLGRIDVDPEVRKAFFVAVNAFKDLGADLIEIDPPIGDCQTIFHAHWFAGAAFRLRDLAPDQRGKVDPGLLQVAEQGGRYSLKDFQAAAQARAELGARMRVFHEQYDLLLTPTTAMPAFAAGQEVPNPEKGGRWTDWAGFSYPFNLTQQPACSVPCGFTKAGLPIGLQIVGSNFADLAVLQAAHAYEQTQQWSAARPLSFE</sequence>
<dbReference type="InterPro" id="IPR023631">
    <property type="entry name" value="Amidase_dom"/>
</dbReference>
<evidence type="ECO:0000313" key="3">
    <source>
        <dbReference type="EMBL" id="SIT39071.1"/>
    </source>
</evidence>